<dbReference type="Pfam" id="PF00903">
    <property type="entry name" value="Glyoxalase"/>
    <property type="match status" value="1"/>
</dbReference>
<proteinExistence type="predicted"/>
<gene>
    <name evidence="2" type="ORF">IAA98_12575</name>
</gene>
<evidence type="ECO:0000259" key="1">
    <source>
        <dbReference type="PROSITE" id="PS51819"/>
    </source>
</evidence>
<evidence type="ECO:0000313" key="2">
    <source>
        <dbReference type="EMBL" id="HIT76412.1"/>
    </source>
</evidence>
<sequence length="120" mass="13022">MPATQFIVYVTDITRSTELYRALLGLDPDFVTPGFVTFPLDEQVKLSLWIGGDTVPTPDLPRVSEVCLTLTGGRAAIEAHLDAWAELDVAVVEPLRDAVFGPTFVVADPDGNRIRVAPVD</sequence>
<organism evidence="2 3">
    <name type="scientific">Candidatus Avipropionibacterium avicola</name>
    <dbReference type="NCBI Taxonomy" id="2840701"/>
    <lineage>
        <taxon>Bacteria</taxon>
        <taxon>Bacillati</taxon>
        <taxon>Actinomycetota</taxon>
        <taxon>Actinomycetes</taxon>
        <taxon>Propionibacteriales</taxon>
        <taxon>Propionibacteriaceae</taxon>
        <taxon>Propionibacteriaceae incertae sedis</taxon>
        <taxon>Candidatus Avipropionibacterium</taxon>
    </lineage>
</organism>
<dbReference type="Gene3D" id="3.30.720.110">
    <property type="match status" value="1"/>
</dbReference>
<dbReference type="InterPro" id="IPR004360">
    <property type="entry name" value="Glyas_Fos-R_dOase_dom"/>
</dbReference>
<dbReference type="AlphaFoldDB" id="A0A9D1KP27"/>
<dbReference type="InterPro" id="IPR037523">
    <property type="entry name" value="VOC_core"/>
</dbReference>
<dbReference type="SUPFAM" id="SSF54593">
    <property type="entry name" value="Glyoxalase/Bleomycin resistance protein/Dihydroxybiphenyl dioxygenase"/>
    <property type="match status" value="1"/>
</dbReference>
<evidence type="ECO:0000313" key="3">
    <source>
        <dbReference type="Proteomes" id="UP000886842"/>
    </source>
</evidence>
<feature type="domain" description="VOC" evidence="1">
    <location>
        <begin position="2"/>
        <end position="119"/>
    </location>
</feature>
<dbReference type="PROSITE" id="PS51819">
    <property type="entry name" value="VOC"/>
    <property type="match status" value="1"/>
</dbReference>
<dbReference type="Gene3D" id="3.30.720.120">
    <property type="match status" value="1"/>
</dbReference>
<dbReference type="Proteomes" id="UP000886842">
    <property type="component" value="Unassembled WGS sequence"/>
</dbReference>
<name>A0A9D1KP27_9ACTN</name>
<accession>A0A9D1KP27</accession>
<reference evidence="2" key="2">
    <citation type="journal article" date="2021" name="PeerJ">
        <title>Extensive microbial diversity within the chicken gut microbiome revealed by metagenomics and culture.</title>
        <authorList>
            <person name="Gilroy R."/>
            <person name="Ravi A."/>
            <person name="Getino M."/>
            <person name="Pursley I."/>
            <person name="Horton D.L."/>
            <person name="Alikhan N.F."/>
            <person name="Baker D."/>
            <person name="Gharbi K."/>
            <person name="Hall N."/>
            <person name="Watson M."/>
            <person name="Adriaenssens E.M."/>
            <person name="Foster-Nyarko E."/>
            <person name="Jarju S."/>
            <person name="Secka A."/>
            <person name="Antonio M."/>
            <person name="Oren A."/>
            <person name="Chaudhuri R.R."/>
            <person name="La Ragione R."/>
            <person name="Hildebrand F."/>
            <person name="Pallen M.J."/>
        </authorList>
    </citation>
    <scope>NUCLEOTIDE SEQUENCE</scope>
    <source>
        <strain evidence="2">ChiGjej1B1-24693</strain>
    </source>
</reference>
<reference evidence="2" key="1">
    <citation type="submission" date="2020-10" db="EMBL/GenBank/DDBJ databases">
        <authorList>
            <person name="Gilroy R."/>
        </authorList>
    </citation>
    <scope>NUCLEOTIDE SEQUENCE</scope>
    <source>
        <strain evidence="2">ChiGjej1B1-24693</strain>
    </source>
</reference>
<protein>
    <submittedName>
        <fullName evidence="2">VOC family protein</fullName>
    </submittedName>
</protein>
<comment type="caution">
    <text evidence="2">The sequence shown here is derived from an EMBL/GenBank/DDBJ whole genome shotgun (WGS) entry which is preliminary data.</text>
</comment>
<dbReference type="EMBL" id="DVLP01000368">
    <property type="protein sequence ID" value="HIT76412.1"/>
    <property type="molecule type" value="Genomic_DNA"/>
</dbReference>
<dbReference type="InterPro" id="IPR029068">
    <property type="entry name" value="Glyas_Bleomycin-R_OHBP_Dase"/>
</dbReference>